<protein>
    <submittedName>
        <fullName evidence="3">Uncharacterized protein</fullName>
    </submittedName>
</protein>
<feature type="compositionally biased region" description="Basic and acidic residues" evidence="1">
    <location>
        <begin position="1008"/>
        <end position="1022"/>
    </location>
</feature>
<accession>A0A0D9VST8</accession>
<keyword evidence="2" id="KW-0812">Transmembrane</keyword>
<feature type="region of interest" description="Disordered" evidence="1">
    <location>
        <begin position="1062"/>
        <end position="1117"/>
    </location>
</feature>
<dbReference type="STRING" id="77586.A0A0D9VST8"/>
<feature type="region of interest" description="Disordered" evidence="1">
    <location>
        <begin position="1002"/>
        <end position="1027"/>
    </location>
</feature>
<dbReference type="Proteomes" id="UP000032180">
    <property type="component" value="Chromosome 3"/>
</dbReference>
<keyword evidence="4" id="KW-1185">Reference proteome</keyword>
<reference evidence="3 4" key="1">
    <citation type="submission" date="2012-08" db="EMBL/GenBank/DDBJ databases">
        <title>Oryza genome evolution.</title>
        <authorList>
            <person name="Wing R.A."/>
        </authorList>
    </citation>
    <scope>NUCLEOTIDE SEQUENCE</scope>
</reference>
<keyword evidence="2" id="KW-0472">Membrane</keyword>
<dbReference type="AlphaFoldDB" id="A0A0D9VST8"/>
<dbReference type="PANTHER" id="PTHR21780:SF0">
    <property type="entry name" value="TRANSMEMBRANE PROTEIN 209"/>
    <property type="match status" value="1"/>
</dbReference>
<sequence length="1155" mass="123790">MEAQPGGGKARDKFSVYQNPSLTRALASRSTRPSLPVLVLLAVSPVASASSMLALSSWEGHLVKVAGRAGLSMASAVLVFRLVEAALGLVALFTLPAFFRALMLYNGKRALAKEDKVVLSERQLGLLGLKTTGSEAGGAGEQTKKPPKAKPSTPSEPIVPIRKSSFSYTPTRPVGQSRIGSSHLSPGGERLATALQMSPSTPLQKPVSSPSTPWSRKSSGSAKGIQTEAMLEQFLAGLDENIDKITNSASKTATPPATIASFGVASPLTITTSTTPSGAARSTPLRPVMMSPGSHQKYSTPPKKGEGELPPPMSLEQAVDAFENLGVYPEIEQWRDNLRQWFSSVLINPLVEKIKTSHVQVKQTAASVGASVTVSQVGSDLPSTTGPVGLSPLGGTKDWQLTVTVDEDGILNQLRTVLLHSRDAPVAQTFGSPQQPQQNPLLPAIQACIDAITEHQRLNTLMKGELIKGLLPQSSVRADYTVQRVQELAEGTCLKNYDYIGHGEGYAKLEKKWISELPTDSHLLLYLFAAFLEHPKWMLHVDPTSYSGAQSSKNSLFLGVLPPKERFPEKYVALISGVPAVIHPGALILAVGKQSPPIFALYWDKKLQFSLQGRTALWDAILLMCHQINVGYGGVVRGIHIGSSALNILPRRAFGTVRSSNAPVTEKPSLAQKAPKVSPPPQPKKAAKVSPPPAQKPPKVSPPPPQKSAKVSPTPVLKPSKLSPPNLAKAATKPSRQGAKPLKKAAPGAELDPKARKKSQRVTFQEDAVAVTAVALGSGEKVKVSMEDSAGRTPMVSMKAVEKKGKDVSEETPFFTAQNCSNGSLNPLEESTYWLAHIRLAEEVGYHRVAAAFFQLAFECQAQPIHRIQSELRNYTVRHESTSTLTTLFDELLLAHGGMPVNQPKFDPDGFEVVNTPLATNEDEKRLDSTATKMDEECLKCDSAGDIVGVAVHDIVKPIEEGVDQPSFEKKLDDSFEFDDCEAVIVDSAMVGHSDLENVDVNNPCESEPMKAARRSSIDKLSLKGSPAVSVMRQTQLSSGSPLDNVSPSALSLSAKRLSSVNPLDRRSPFGSSSSKRLTASCPSSKKSFSSKALSSKRISSGSNHDGEHNASSEAVDLKEVIPDVEFDSSAPDHLAVDQLELKEYTDGDAVNEMN</sequence>
<feature type="region of interest" description="Disordered" evidence="1">
    <location>
        <begin position="659"/>
        <end position="762"/>
    </location>
</feature>
<dbReference type="GO" id="GO:0016020">
    <property type="term" value="C:membrane"/>
    <property type="evidence" value="ECO:0007669"/>
    <property type="project" value="TreeGrafter"/>
</dbReference>
<feature type="compositionally biased region" description="Pro residues" evidence="1">
    <location>
        <begin position="690"/>
        <end position="706"/>
    </location>
</feature>
<feature type="compositionally biased region" description="Low complexity" evidence="1">
    <location>
        <begin position="738"/>
        <end position="749"/>
    </location>
</feature>
<feature type="transmembrane region" description="Helical" evidence="2">
    <location>
        <begin position="37"/>
        <end position="58"/>
    </location>
</feature>
<evidence type="ECO:0000256" key="1">
    <source>
        <dbReference type="SAM" id="MobiDB-lite"/>
    </source>
</evidence>
<feature type="compositionally biased region" description="Low complexity" evidence="1">
    <location>
        <begin position="1081"/>
        <end position="1103"/>
    </location>
</feature>
<dbReference type="Pfam" id="PF09786">
    <property type="entry name" value="CytochromB561_N"/>
    <property type="match status" value="1"/>
</dbReference>
<evidence type="ECO:0000256" key="2">
    <source>
        <dbReference type="SAM" id="Phobius"/>
    </source>
</evidence>
<name>A0A0D9VST8_9ORYZ</name>
<feature type="region of interest" description="Disordered" evidence="1">
    <location>
        <begin position="130"/>
        <end position="223"/>
    </location>
</feature>
<feature type="compositionally biased region" description="Polar residues" evidence="1">
    <location>
        <begin position="195"/>
        <end position="207"/>
    </location>
</feature>
<dbReference type="PANTHER" id="PTHR21780">
    <property type="entry name" value="TRANSMEMBRANE PROTEIN 209"/>
    <property type="match status" value="1"/>
</dbReference>
<feature type="transmembrane region" description="Helical" evidence="2">
    <location>
        <begin position="78"/>
        <end position="99"/>
    </location>
</feature>
<feature type="region of interest" description="Disordered" evidence="1">
    <location>
        <begin position="271"/>
        <end position="309"/>
    </location>
</feature>
<dbReference type="Gramene" id="LPERR03G11830.1">
    <property type="protein sequence ID" value="LPERR03G11830.1"/>
    <property type="gene ID" value="LPERR03G11830"/>
</dbReference>
<proteinExistence type="predicted"/>
<reference evidence="4" key="2">
    <citation type="submission" date="2013-12" db="EMBL/GenBank/DDBJ databases">
        <authorList>
            <person name="Yu Y."/>
            <person name="Lee S."/>
            <person name="de Baynast K."/>
            <person name="Wissotski M."/>
            <person name="Liu L."/>
            <person name="Talag J."/>
            <person name="Goicoechea J."/>
            <person name="Angelova A."/>
            <person name="Jetty R."/>
            <person name="Kudrna D."/>
            <person name="Golser W."/>
            <person name="Rivera L."/>
            <person name="Zhang J."/>
            <person name="Wing R."/>
        </authorList>
    </citation>
    <scope>NUCLEOTIDE SEQUENCE</scope>
</reference>
<dbReference type="EnsemblPlants" id="LPERR03G11830.1">
    <property type="protein sequence ID" value="LPERR03G11830.1"/>
    <property type="gene ID" value="LPERR03G11830"/>
</dbReference>
<dbReference type="eggNOG" id="KOG4670">
    <property type="taxonomic scope" value="Eukaryota"/>
</dbReference>
<evidence type="ECO:0000313" key="4">
    <source>
        <dbReference type="Proteomes" id="UP000032180"/>
    </source>
</evidence>
<feature type="compositionally biased region" description="Basic and acidic residues" evidence="1">
    <location>
        <begin position="1105"/>
        <end position="1117"/>
    </location>
</feature>
<evidence type="ECO:0000313" key="3">
    <source>
        <dbReference type="EnsemblPlants" id="LPERR03G11830.1"/>
    </source>
</evidence>
<organism evidence="3 4">
    <name type="scientific">Leersia perrieri</name>
    <dbReference type="NCBI Taxonomy" id="77586"/>
    <lineage>
        <taxon>Eukaryota</taxon>
        <taxon>Viridiplantae</taxon>
        <taxon>Streptophyta</taxon>
        <taxon>Embryophyta</taxon>
        <taxon>Tracheophyta</taxon>
        <taxon>Spermatophyta</taxon>
        <taxon>Magnoliopsida</taxon>
        <taxon>Liliopsida</taxon>
        <taxon>Poales</taxon>
        <taxon>Poaceae</taxon>
        <taxon>BOP clade</taxon>
        <taxon>Oryzoideae</taxon>
        <taxon>Oryzeae</taxon>
        <taxon>Oryzinae</taxon>
        <taxon>Leersia</taxon>
    </lineage>
</organism>
<dbReference type="HOGENOM" id="CLU_269101_0_0_1"/>
<keyword evidence="2" id="KW-1133">Transmembrane helix</keyword>
<feature type="compositionally biased region" description="Low complexity" evidence="1">
    <location>
        <begin position="208"/>
        <end position="221"/>
    </location>
</feature>
<dbReference type="InterPro" id="IPR019176">
    <property type="entry name" value="Cytochrome_B561-rel"/>
</dbReference>
<reference evidence="3" key="3">
    <citation type="submission" date="2015-04" db="UniProtKB">
        <authorList>
            <consortium name="EnsemblPlants"/>
        </authorList>
    </citation>
    <scope>IDENTIFICATION</scope>
</reference>